<gene>
    <name evidence="2" type="ORF">GCM10010102_01370</name>
</gene>
<sequence>MPSGVIVSRRDAFRETIRRAAGLLAMSVRDPEVRGPGHYGGEISAHEYGVREQPQAGYRSRHRDGVTAFTQSLPS</sequence>
<organism evidence="2 3">
    <name type="scientific">Promicromonospora citrea</name>
    <dbReference type="NCBI Taxonomy" id="43677"/>
    <lineage>
        <taxon>Bacteria</taxon>
        <taxon>Bacillati</taxon>
        <taxon>Actinomycetota</taxon>
        <taxon>Actinomycetes</taxon>
        <taxon>Micrococcales</taxon>
        <taxon>Promicromonosporaceae</taxon>
        <taxon>Promicromonospora</taxon>
    </lineage>
</organism>
<comment type="caution">
    <text evidence="2">The sequence shown here is derived from an EMBL/GenBank/DDBJ whole genome shotgun (WGS) entry which is preliminary data.</text>
</comment>
<name>A0A8H9GEB8_9MICO</name>
<protein>
    <submittedName>
        <fullName evidence="2">Uncharacterized protein</fullName>
    </submittedName>
</protein>
<dbReference type="Proteomes" id="UP000655589">
    <property type="component" value="Unassembled WGS sequence"/>
</dbReference>
<keyword evidence="3" id="KW-1185">Reference proteome</keyword>
<feature type="region of interest" description="Disordered" evidence="1">
    <location>
        <begin position="53"/>
        <end position="75"/>
    </location>
</feature>
<reference evidence="2" key="2">
    <citation type="submission" date="2020-09" db="EMBL/GenBank/DDBJ databases">
        <authorList>
            <person name="Sun Q."/>
            <person name="Ohkuma M."/>
        </authorList>
    </citation>
    <scope>NUCLEOTIDE SEQUENCE</scope>
    <source>
        <strain evidence="2">JCM 3051</strain>
    </source>
</reference>
<accession>A0A8H9GEB8</accession>
<evidence type="ECO:0000313" key="3">
    <source>
        <dbReference type="Proteomes" id="UP000655589"/>
    </source>
</evidence>
<dbReference type="AlphaFoldDB" id="A0A8H9GEB8"/>
<evidence type="ECO:0000256" key="1">
    <source>
        <dbReference type="SAM" id="MobiDB-lite"/>
    </source>
</evidence>
<reference evidence="2" key="1">
    <citation type="journal article" date="2014" name="Int. J. Syst. Evol. Microbiol.">
        <title>Complete genome sequence of Corynebacterium casei LMG S-19264T (=DSM 44701T), isolated from a smear-ripened cheese.</title>
        <authorList>
            <consortium name="US DOE Joint Genome Institute (JGI-PGF)"/>
            <person name="Walter F."/>
            <person name="Albersmeier A."/>
            <person name="Kalinowski J."/>
            <person name="Ruckert C."/>
        </authorList>
    </citation>
    <scope>NUCLEOTIDE SEQUENCE</scope>
    <source>
        <strain evidence="2">JCM 3051</strain>
    </source>
</reference>
<proteinExistence type="predicted"/>
<evidence type="ECO:0000313" key="2">
    <source>
        <dbReference type="EMBL" id="GGM09280.1"/>
    </source>
</evidence>
<dbReference type="EMBL" id="BMPT01000001">
    <property type="protein sequence ID" value="GGM09280.1"/>
    <property type="molecule type" value="Genomic_DNA"/>
</dbReference>